<keyword evidence="1" id="KW-0863">Zinc-finger</keyword>
<dbReference type="GeneID" id="88173066"/>
<keyword evidence="1" id="KW-0862">Zinc</keyword>
<accession>A0AAX4H9X5</accession>
<dbReference type="RefSeq" id="XP_062877100.1">
    <property type="nucleotide sequence ID" value="XM_063021030.1"/>
</dbReference>
<proteinExistence type="predicted"/>
<dbReference type="SMART" id="SM00355">
    <property type="entry name" value="ZnF_C2H2"/>
    <property type="match status" value="3"/>
</dbReference>
<evidence type="ECO:0000259" key="3">
    <source>
        <dbReference type="PROSITE" id="PS50157"/>
    </source>
</evidence>
<evidence type="ECO:0000313" key="5">
    <source>
        <dbReference type="Proteomes" id="UP001338582"/>
    </source>
</evidence>
<keyword evidence="5" id="KW-1185">Reference proteome</keyword>
<dbReference type="Proteomes" id="UP001338582">
    <property type="component" value="Chromosome 2"/>
</dbReference>
<protein>
    <recommendedName>
        <fullName evidence="3">C2H2-type domain-containing protein</fullName>
    </recommendedName>
</protein>
<keyword evidence="1" id="KW-0479">Metal-binding</keyword>
<feature type="region of interest" description="Disordered" evidence="2">
    <location>
        <begin position="1"/>
        <end position="32"/>
    </location>
</feature>
<sequence>MAPTKKQRKCRFGKTKQQKSDKLKREAKRMEAASDREVRMLFDLSMPTETFNDKNCSSPSDTCMNEVSTNPNNSEPHMIEAKSHSETKIIGDELVFFGDTVKNEDFQLQVFDANLRDSLNEKSLTSSPESVFSDNNRGSITPECLMDDLSTSPLSDLSLSILPPDYDDFSKEVIKIIDSIDIDEDSCLESLRVEGPLIIPRDDIEAIQCIDPELYEMDVDQEVAQLAHFIKCPPIEPMSCQQPLILPPMNQVHHLQIPPILDPLGNHHQGKIVAQYATHCFCPSCPSSSRQIGLPLGKTPSPSKDKSNFRVYSYTPKYFEDKRNEEAKQTKLIELPSVLDEPGVVKITKPGTRRARNVKNKMERVHQFTYAFKPPSEYMIKTWLARHQSDETTSKKNDDLTELPSKFLLTTFPAIKRWIIFKQRYAQIDQATITSARECCHCNTLFDEIENYMAHLDRHNIIHESFCVDDDCPLAVIGFRTKWELRRHIRNDHLDQYAPYLSSHMDEMLQNDLTRKMLNSVYVCKYECCRKIFYRLDSMARHEKLRHSWKKLLADASKVSSQKEGYAKQRAGLKTPVLASPV</sequence>
<feature type="compositionally biased region" description="Basic and acidic residues" evidence="2">
    <location>
        <begin position="18"/>
        <end position="32"/>
    </location>
</feature>
<feature type="domain" description="C2H2-type" evidence="3">
    <location>
        <begin position="522"/>
        <end position="552"/>
    </location>
</feature>
<evidence type="ECO:0000256" key="2">
    <source>
        <dbReference type="SAM" id="MobiDB-lite"/>
    </source>
</evidence>
<feature type="compositionally biased region" description="Basic residues" evidence="2">
    <location>
        <begin position="1"/>
        <end position="17"/>
    </location>
</feature>
<evidence type="ECO:0000256" key="1">
    <source>
        <dbReference type="PROSITE-ProRule" id="PRU00042"/>
    </source>
</evidence>
<dbReference type="AlphaFoldDB" id="A0AAX4H9X5"/>
<dbReference type="PROSITE" id="PS00028">
    <property type="entry name" value="ZINC_FINGER_C2H2_1"/>
    <property type="match status" value="2"/>
</dbReference>
<name>A0AAX4H9X5_9ASCO</name>
<dbReference type="PROSITE" id="PS50157">
    <property type="entry name" value="ZINC_FINGER_C2H2_2"/>
    <property type="match status" value="1"/>
</dbReference>
<gene>
    <name evidence="4" type="ORF">PUMCH_002001</name>
</gene>
<dbReference type="EMBL" id="CP138895">
    <property type="protein sequence ID" value="WPK24717.1"/>
    <property type="molecule type" value="Genomic_DNA"/>
</dbReference>
<reference evidence="4 5" key="1">
    <citation type="submission" date="2023-10" db="EMBL/GenBank/DDBJ databases">
        <title>Draft Genome Sequence of Candida saopaulonensis from a very Premature Infant with Sepsis.</title>
        <authorList>
            <person name="Ning Y."/>
            <person name="Dai R."/>
            <person name="Xiao M."/>
            <person name="Xu Y."/>
            <person name="Yan Q."/>
            <person name="Zhang L."/>
        </authorList>
    </citation>
    <scope>NUCLEOTIDE SEQUENCE [LARGE SCALE GENOMIC DNA]</scope>
    <source>
        <strain evidence="4 5">19XY460</strain>
    </source>
</reference>
<dbReference type="KEGG" id="asau:88173066"/>
<dbReference type="InterPro" id="IPR013087">
    <property type="entry name" value="Znf_C2H2_type"/>
</dbReference>
<dbReference type="GO" id="GO:0008270">
    <property type="term" value="F:zinc ion binding"/>
    <property type="evidence" value="ECO:0007669"/>
    <property type="project" value="UniProtKB-KW"/>
</dbReference>
<evidence type="ECO:0000313" key="4">
    <source>
        <dbReference type="EMBL" id="WPK24717.1"/>
    </source>
</evidence>
<organism evidence="4 5">
    <name type="scientific">Australozyma saopauloensis</name>
    <dbReference type="NCBI Taxonomy" id="291208"/>
    <lineage>
        <taxon>Eukaryota</taxon>
        <taxon>Fungi</taxon>
        <taxon>Dikarya</taxon>
        <taxon>Ascomycota</taxon>
        <taxon>Saccharomycotina</taxon>
        <taxon>Pichiomycetes</taxon>
        <taxon>Metschnikowiaceae</taxon>
        <taxon>Australozyma</taxon>
    </lineage>
</organism>